<comment type="caution">
    <text evidence="2">The sequence shown here is derived from an EMBL/GenBank/DDBJ whole genome shotgun (WGS) entry which is preliminary data.</text>
</comment>
<feature type="compositionally biased region" description="Basic and acidic residues" evidence="1">
    <location>
        <begin position="100"/>
        <end position="110"/>
    </location>
</feature>
<feature type="compositionally biased region" description="Polar residues" evidence="1">
    <location>
        <begin position="1"/>
        <end position="24"/>
    </location>
</feature>
<dbReference type="AlphaFoldDB" id="B5CRY8"/>
<sequence>MEQLTGTMSSVPDSNNYENMSHKPQINGVELTGNKTSEELGIGGGSGVTKQEMEDALREKVSKEDGKGLSSNDFTGDEKSKLEGIEEGAQKNVPVPTKVSELENDSKFQTEDQVKDIRDAVEKMGRRLDELVDGNEVAY</sequence>
<gene>
    <name evidence="2" type="ORF">RUMLAC_02239</name>
</gene>
<dbReference type="RefSeq" id="WP_005612494.1">
    <property type="nucleotide sequence ID" value="NZ_CP102292.1"/>
</dbReference>
<dbReference type="GeneID" id="77334031"/>
<keyword evidence="3" id="KW-1185">Reference proteome</keyword>
<dbReference type="Proteomes" id="UP000003254">
    <property type="component" value="Unassembled WGS sequence"/>
</dbReference>
<dbReference type="HOGENOM" id="CLU_1843664_0_0_9"/>
<protein>
    <submittedName>
        <fullName evidence="2">Uncharacterized protein</fullName>
    </submittedName>
</protein>
<proteinExistence type="predicted"/>
<feature type="compositionally biased region" description="Basic and acidic residues" evidence="1">
    <location>
        <begin position="51"/>
        <end position="67"/>
    </location>
</feature>
<name>B5CRY8_9FIRM</name>
<evidence type="ECO:0000256" key="1">
    <source>
        <dbReference type="SAM" id="MobiDB-lite"/>
    </source>
</evidence>
<dbReference type="EMBL" id="ABOU02000048">
    <property type="protein sequence ID" value="EDY32076.1"/>
    <property type="molecule type" value="Genomic_DNA"/>
</dbReference>
<feature type="region of interest" description="Disordered" evidence="1">
    <location>
        <begin position="1"/>
        <end position="110"/>
    </location>
</feature>
<accession>B5CRY8</accession>
<evidence type="ECO:0000313" key="2">
    <source>
        <dbReference type="EMBL" id="EDY32076.1"/>
    </source>
</evidence>
<reference evidence="2 3" key="1">
    <citation type="submission" date="2008-08" db="EMBL/GenBank/DDBJ databases">
        <title>Draft genome sequence of Ruminococcus lactaris ATCC 29176.</title>
        <authorList>
            <person name="Sudarsanam P."/>
            <person name="Ley R."/>
            <person name="Guruge J."/>
            <person name="Turnbaugh P.J."/>
            <person name="Mahowald M."/>
            <person name="Liep D."/>
            <person name="Gordon J."/>
        </authorList>
    </citation>
    <scope>NUCLEOTIDE SEQUENCE [LARGE SCALE GENOMIC DNA]</scope>
    <source>
        <strain evidence="2 3">ATCC 29176</strain>
    </source>
</reference>
<organism evidence="2 3">
    <name type="scientific">[Ruminococcus] lactaris ATCC 29176</name>
    <dbReference type="NCBI Taxonomy" id="471875"/>
    <lineage>
        <taxon>Bacteria</taxon>
        <taxon>Bacillati</taxon>
        <taxon>Bacillota</taxon>
        <taxon>Clostridia</taxon>
        <taxon>Lachnospirales</taxon>
        <taxon>Lachnospiraceae</taxon>
        <taxon>Mediterraneibacter</taxon>
    </lineage>
</organism>
<evidence type="ECO:0000313" key="3">
    <source>
        <dbReference type="Proteomes" id="UP000003254"/>
    </source>
</evidence>
<reference evidence="2 3" key="2">
    <citation type="submission" date="2008-08" db="EMBL/GenBank/DDBJ databases">
        <authorList>
            <person name="Fulton L."/>
            <person name="Clifton S."/>
            <person name="Fulton B."/>
            <person name="Xu J."/>
            <person name="Minx P."/>
            <person name="Pepin K.H."/>
            <person name="Johnson M."/>
            <person name="Bhonagiri V."/>
            <person name="Nash W.E."/>
            <person name="Mardis E.R."/>
            <person name="Wilson R.K."/>
        </authorList>
    </citation>
    <scope>NUCLEOTIDE SEQUENCE [LARGE SCALE GENOMIC DNA]</scope>
    <source>
        <strain evidence="2 3">ATCC 29176</strain>
    </source>
</reference>